<evidence type="ECO:0000313" key="2">
    <source>
        <dbReference type="Proteomes" id="UP001156836"/>
    </source>
</evidence>
<dbReference type="Pfam" id="PF13238">
    <property type="entry name" value="AAA_18"/>
    <property type="match status" value="1"/>
</dbReference>
<protein>
    <recommendedName>
        <fullName evidence="3">Adenylate kinase</fullName>
    </recommendedName>
</protein>
<dbReference type="Gene3D" id="3.40.50.300">
    <property type="entry name" value="P-loop containing nucleotide triphosphate hydrolases"/>
    <property type="match status" value="1"/>
</dbReference>
<dbReference type="Proteomes" id="UP001156836">
    <property type="component" value="Unassembled WGS sequence"/>
</dbReference>
<dbReference type="SUPFAM" id="SSF52540">
    <property type="entry name" value="P-loop containing nucleoside triphosphate hydrolases"/>
    <property type="match status" value="1"/>
</dbReference>
<name>A0ABQ6BPB1_9NEIS</name>
<dbReference type="InterPro" id="IPR027417">
    <property type="entry name" value="P-loop_NTPase"/>
</dbReference>
<reference evidence="2" key="1">
    <citation type="journal article" date="2019" name="Int. J. Syst. Evol. Microbiol.">
        <title>The Global Catalogue of Microorganisms (GCM) 10K type strain sequencing project: providing services to taxonomists for standard genome sequencing and annotation.</title>
        <authorList>
            <consortium name="The Broad Institute Genomics Platform"/>
            <consortium name="The Broad Institute Genome Sequencing Center for Infectious Disease"/>
            <person name="Wu L."/>
            <person name="Ma J."/>
        </authorList>
    </citation>
    <scope>NUCLEOTIDE SEQUENCE [LARGE SCALE GENOMIC DNA]</scope>
    <source>
        <strain evidence="2">NBRC 104970</strain>
    </source>
</reference>
<comment type="caution">
    <text evidence="1">The sequence shown here is derived from an EMBL/GenBank/DDBJ whole genome shotgun (WGS) entry which is preliminary data.</text>
</comment>
<gene>
    <name evidence="1" type="ORF">GCM10007860_10150</name>
</gene>
<sequence length="180" mass="20520">MRSRIHLFGASGSGTTTLGKAICRELGWRHFDTDDFFWVDTDPPYTVERPVEERRLALARELAQAGRWVVSGSLCGWGDVFVPEFELAVFVRLPQPERMARLRAREYRRFGDAILEGGALHQQSREFMEWAAAYDTSDQVSRNLRKHQAWLATLPCPVLELGNEQSVEASVRQILAAMRV</sequence>
<evidence type="ECO:0000313" key="1">
    <source>
        <dbReference type="EMBL" id="GLS03870.1"/>
    </source>
</evidence>
<dbReference type="InterPro" id="IPR052922">
    <property type="entry name" value="Cytidylate_Kinase-2"/>
</dbReference>
<keyword evidence="2" id="KW-1185">Reference proteome</keyword>
<dbReference type="EMBL" id="BSOZ01000010">
    <property type="protein sequence ID" value="GLS03870.1"/>
    <property type="molecule type" value="Genomic_DNA"/>
</dbReference>
<accession>A0ABQ6BPB1</accession>
<dbReference type="PANTHER" id="PTHR37816:SF2">
    <property type="entry name" value="DNA TOPOLOGY MODULATION PROTEIN FLAR-RELATED PROTEIN"/>
    <property type="match status" value="1"/>
</dbReference>
<organism evidence="1 2">
    <name type="scientific">Chitiniphilus shinanonensis</name>
    <dbReference type="NCBI Taxonomy" id="553088"/>
    <lineage>
        <taxon>Bacteria</taxon>
        <taxon>Pseudomonadati</taxon>
        <taxon>Pseudomonadota</taxon>
        <taxon>Betaproteobacteria</taxon>
        <taxon>Neisseriales</taxon>
        <taxon>Chitinibacteraceae</taxon>
        <taxon>Chitiniphilus</taxon>
    </lineage>
</organism>
<proteinExistence type="predicted"/>
<evidence type="ECO:0008006" key="3">
    <source>
        <dbReference type="Google" id="ProtNLM"/>
    </source>
</evidence>
<dbReference type="PANTHER" id="PTHR37816">
    <property type="entry name" value="YALI0E33011P"/>
    <property type="match status" value="1"/>
</dbReference>
<dbReference type="NCBIfam" id="NF004861">
    <property type="entry name" value="PRK06217.1"/>
    <property type="match status" value="1"/>
</dbReference>